<dbReference type="Pfam" id="PF00005">
    <property type="entry name" value="ABC_tran"/>
    <property type="match status" value="1"/>
</dbReference>
<dbReference type="Gene3D" id="3.40.50.300">
    <property type="entry name" value="P-loop containing nucleotide triphosphate hydrolases"/>
    <property type="match status" value="1"/>
</dbReference>
<evidence type="ECO:0000256" key="2">
    <source>
        <dbReference type="ARBA" id="ARBA00022448"/>
    </source>
</evidence>
<evidence type="ECO:0000259" key="6">
    <source>
        <dbReference type="PROSITE" id="PS50893"/>
    </source>
</evidence>
<keyword evidence="5" id="KW-0029">Amino-acid transport</keyword>
<dbReference type="InterPro" id="IPR003439">
    <property type="entry name" value="ABC_transporter-like_ATP-bd"/>
</dbReference>
<keyword evidence="3" id="KW-0547">Nucleotide-binding</keyword>
<dbReference type="InterPro" id="IPR052156">
    <property type="entry name" value="BCAA_Transport_ATP-bd_LivF"/>
</dbReference>
<dbReference type="InterPro" id="IPR017871">
    <property type="entry name" value="ABC_transporter-like_CS"/>
</dbReference>
<comment type="caution">
    <text evidence="7">The sequence shown here is derived from an EMBL/GenBank/DDBJ whole genome shotgun (WGS) entry which is preliminary data.</text>
</comment>
<sequence>MFEIRDLHVSYGKVTAVRGVTLTARPGTVTLVLGANGAGKTTTLRSAAGLHKPDSGEVVLDGTAITGRPAHWIVKRGLVLVPEGRRVFAPLTVLENLRMGGYTTARGELAGILDRVFEMFPVLRERQDGPAGLLSGGEQQMLAFGRALMAQPKIMMLDEPSMGLAPTMVETVLGSIRAMADSGIGVLMVEQNAEAGLEVADDVAVVSRGEVVFSGTAKEAASHSLVLRAFLGDAALVTEN</sequence>
<reference evidence="7" key="2">
    <citation type="submission" date="2020-09" db="EMBL/GenBank/DDBJ databases">
        <authorList>
            <person name="Sun Q."/>
            <person name="Zhou Y."/>
        </authorList>
    </citation>
    <scope>NUCLEOTIDE SEQUENCE</scope>
    <source>
        <strain evidence="7">CGMCC 4.7368</strain>
    </source>
</reference>
<keyword evidence="8" id="KW-1185">Reference proteome</keyword>
<dbReference type="EMBL" id="BMNH01000030">
    <property type="protein sequence ID" value="GGO79992.1"/>
    <property type="molecule type" value="Genomic_DNA"/>
</dbReference>
<dbReference type="Proteomes" id="UP000646523">
    <property type="component" value="Unassembled WGS sequence"/>
</dbReference>
<evidence type="ECO:0000256" key="5">
    <source>
        <dbReference type="ARBA" id="ARBA00022970"/>
    </source>
</evidence>
<evidence type="ECO:0000256" key="1">
    <source>
        <dbReference type="ARBA" id="ARBA00005417"/>
    </source>
</evidence>
<gene>
    <name evidence="7" type="ORF">GCM10012289_65600</name>
</gene>
<dbReference type="RefSeq" id="WP_189128089.1">
    <property type="nucleotide sequence ID" value="NZ_BMNH01000030.1"/>
</dbReference>
<feature type="domain" description="ABC transporter" evidence="6">
    <location>
        <begin position="2"/>
        <end position="233"/>
    </location>
</feature>
<dbReference type="InterPro" id="IPR003593">
    <property type="entry name" value="AAA+_ATPase"/>
</dbReference>
<dbReference type="PROSITE" id="PS50893">
    <property type="entry name" value="ABC_TRANSPORTER_2"/>
    <property type="match status" value="1"/>
</dbReference>
<evidence type="ECO:0000256" key="3">
    <source>
        <dbReference type="ARBA" id="ARBA00022741"/>
    </source>
</evidence>
<dbReference type="GO" id="GO:0015658">
    <property type="term" value="F:branched-chain amino acid transmembrane transporter activity"/>
    <property type="evidence" value="ECO:0007669"/>
    <property type="project" value="TreeGrafter"/>
</dbReference>
<dbReference type="GO" id="GO:0005524">
    <property type="term" value="F:ATP binding"/>
    <property type="evidence" value="ECO:0007669"/>
    <property type="project" value="UniProtKB-KW"/>
</dbReference>
<organism evidence="7 8">
    <name type="scientific">Nonomuraea cavernae</name>
    <dbReference type="NCBI Taxonomy" id="2045107"/>
    <lineage>
        <taxon>Bacteria</taxon>
        <taxon>Bacillati</taxon>
        <taxon>Actinomycetota</taxon>
        <taxon>Actinomycetes</taxon>
        <taxon>Streptosporangiales</taxon>
        <taxon>Streptosporangiaceae</taxon>
        <taxon>Nonomuraea</taxon>
    </lineage>
</organism>
<dbReference type="AlphaFoldDB" id="A0A918DQF4"/>
<dbReference type="GO" id="GO:0016887">
    <property type="term" value="F:ATP hydrolysis activity"/>
    <property type="evidence" value="ECO:0007669"/>
    <property type="project" value="InterPro"/>
</dbReference>
<dbReference type="InterPro" id="IPR027417">
    <property type="entry name" value="P-loop_NTPase"/>
</dbReference>
<reference evidence="7" key="1">
    <citation type="journal article" date="2014" name="Int. J. Syst. Evol. Microbiol.">
        <title>Complete genome sequence of Corynebacterium casei LMG S-19264T (=DSM 44701T), isolated from a smear-ripened cheese.</title>
        <authorList>
            <consortium name="US DOE Joint Genome Institute (JGI-PGF)"/>
            <person name="Walter F."/>
            <person name="Albersmeier A."/>
            <person name="Kalinowski J."/>
            <person name="Ruckert C."/>
        </authorList>
    </citation>
    <scope>NUCLEOTIDE SEQUENCE</scope>
    <source>
        <strain evidence="7">CGMCC 4.7368</strain>
    </source>
</reference>
<accession>A0A918DQF4</accession>
<evidence type="ECO:0000313" key="8">
    <source>
        <dbReference type="Proteomes" id="UP000646523"/>
    </source>
</evidence>
<dbReference type="GO" id="GO:0015807">
    <property type="term" value="P:L-amino acid transport"/>
    <property type="evidence" value="ECO:0007669"/>
    <property type="project" value="TreeGrafter"/>
</dbReference>
<proteinExistence type="inferred from homology"/>
<dbReference type="PANTHER" id="PTHR43820">
    <property type="entry name" value="HIGH-AFFINITY BRANCHED-CHAIN AMINO ACID TRANSPORT ATP-BINDING PROTEIN LIVF"/>
    <property type="match status" value="1"/>
</dbReference>
<evidence type="ECO:0000256" key="4">
    <source>
        <dbReference type="ARBA" id="ARBA00022840"/>
    </source>
</evidence>
<protein>
    <submittedName>
        <fullName evidence="7">ABC transporter ATP-binding protein</fullName>
    </submittedName>
</protein>
<dbReference type="PROSITE" id="PS00211">
    <property type="entry name" value="ABC_TRANSPORTER_1"/>
    <property type="match status" value="1"/>
</dbReference>
<dbReference type="SMART" id="SM00382">
    <property type="entry name" value="AAA"/>
    <property type="match status" value="1"/>
</dbReference>
<keyword evidence="4 7" id="KW-0067">ATP-binding</keyword>
<keyword evidence="2" id="KW-0813">Transport</keyword>
<comment type="similarity">
    <text evidence="1">Belongs to the ABC transporter superfamily.</text>
</comment>
<name>A0A918DQF4_9ACTN</name>
<dbReference type="PANTHER" id="PTHR43820:SF4">
    <property type="entry name" value="HIGH-AFFINITY BRANCHED-CHAIN AMINO ACID TRANSPORT ATP-BINDING PROTEIN LIVF"/>
    <property type="match status" value="1"/>
</dbReference>
<dbReference type="SUPFAM" id="SSF52540">
    <property type="entry name" value="P-loop containing nucleoside triphosphate hydrolases"/>
    <property type="match status" value="1"/>
</dbReference>
<evidence type="ECO:0000313" key="7">
    <source>
        <dbReference type="EMBL" id="GGO79992.1"/>
    </source>
</evidence>
<dbReference type="CDD" id="cd03224">
    <property type="entry name" value="ABC_TM1139_LivF_branched"/>
    <property type="match status" value="1"/>
</dbReference>